<name>A0AAV4RF01_9ARAC</name>
<dbReference type="Proteomes" id="UP001054837">
    <property type="component" value="Unassembled WGS sequence"/>
</dbReference>
<keyword evidence="1" id="KW-0732">Signal</keyword>
<sequence length="89" mass="10021">MDHMDPLHGHRDLQTLCHHRDLLWILFLLGYAEDMVYAKHVCDACDILHRNIEAINSVTPNMLGNTGTKIVISTGILRPMNGALTEVQT</sequence>
<dbReference type="AlphaFoldDB" id="A0AAV4RF01"/>
<proteinExistence type="predicted"/>
<evidence type="ECO:0000256" key="1">
    <source>
        <dbReference type="SAM" id="SignalP"/>
    </source>
</evidence>
<feature type="signal peptide" evidence="1">
    <location>
        <begin position="1"/>
        <end position="38"/>
    </location>
</feature>
<reference evidence="2 3" key="1">
    <citation type="submission" date="2021-06" db="EMBL/GenBank/DDBJ databases">
        <title>Caerostris darwini draft genome.</title>
        <authorList>
            <person name="Kono N."/>
            <person name="Arakawa K."/>
        </authorList>
    </citation>
    <scope>NUCLEOTIDE SEQUENCE [LARGE SCALE GENOMIC DNA]</scope>
</reference>
<evidence type="ECO:0000313" key="3">
    <source>
        <dbReference type="Proteomes" id="UP001054837"/>
    </source>
</evidence>
<dbReference type="EMBL" id="BPLQ01006022">
    <property type="protein sequence ID" value="GIY19194.1"/>
    <property type="molecule type" value="Genomic_DNA"/>
</dbReference>
<accession>A0AAV4RF01</accession>
<gene>
    <name evidence="2" type="ORF">CDAR_385201</name>
</gene>
<organism evidence="2 3">
    <name type="scientific">Caerostris darwini</name>
    <dbReference type="NCBI Taxonomy" id="1538125"/>
    <lineage>
        <taxon>Eukaryota</taxon>
        <taxon>Metazoa</taxon>
        <taxon>Ecdysozoa</taxon>
        <taxon>Arthropoda</taxon>
        <taxon>Chelicerata</taxon>
        <taxon>Arachnida</taxon>
        <taxon>Araneae</taxon>
        <taxon>Araneomorphae</taxon>
        <taxon>Entelegynae</taxon>
        <taxon>Araneoidea</taxon>
        <taxon>Araneidae</taxon>
        <taxon>Caerostris</taxon>
    </lineage>
</organism>
<comment type="caution">
    <text evidence="2">The sequence shown here is derived from an EMBL/GenBank/DDBJ whole genome shotgun (WGS) entry which is preliminary data.</text>
</comment>
<protein>
    <submittedName>
        <fullName evidence="2">Uncharacterized protein</fullName>
    </submittedName>
</protein>
<feature type="chain" id="PRO_5043797650" evidence="1">
    <location>
        <begin position="39"/>
        <end position="89"/>
    </location>
</feature>
<keyword evidence="3" id="KW-1185">Reference proteome</keyword>
<evidence type="ECO:0000313" key="2">
    <source>
        <dbReference type="EMBL" id="GIY19194.1"/>
    </source>
</evidence>